<dbReference type="InterPro" id="IPR020941">
    <property type="entry name" value="SUFU-like_domain"/>
</dbReference>
<keyword evidence="3" id="KW-1185">Reference proteome</keyword>
<gene>
    <name evidence="2" type="ORF">KBB96_02565</name>
</gene>
<protein>
    <submittedName>
        <fullName evidence="2">Suppressor of fused domain protein</fullName>
    </submittedName>
</protein>
<accession>A0A975J0J3</accession>
<sequence>METSASNLKIAGHLAAVFGGKPEVVRFHDESGKHHVDVLRCPDAPERGVVSFATVGLSDHPREVEGMDKPVCLELTGGCNADKAEAFASILSTAAFCSIKEGWPVYPGAVFGDLVSMYGVSRTMQHVMFTEPFPWDELEPVKLTEKEVLWLMMIPVSESEAVYAEEHGFEALETLFEEKEVDVFDLERTPVV</sequence>
<evidence type="ECO:0000259" key="1">
    <source>
        <dbReference type="Pfam" id="PF05076"/>
    </source>
</evidence>
<feature type="domain" description="Suppressor of fused-like" evidence="1">
    <location>
        <begin position="32"/>
        <end position="188"/>
    </location>
</feature>
<organism evidence="2 3">
    <name type="scientific">Luteolibacter ambystomatis</name>
    <dbReference type="NCBI Taxonomy" id="2824561"/>
    <lineage>
        <taxon>Bacteria</taxon>
        <taxon>Pseudomonadati</taxon>
        <taxon>Verrucomicrobiota</taxon>
        <taxon>Verrucomicrobiia</taxon>
        <taxon>Verrucomicrobiales</taxon>
        <taxon>Verrucomicrobiaceae</taxon>
        <taxon>Luteolibacter</taxon>
    </lineage>
</organism>
<dbReference type="EMBL" id="CP073100">
    <property type="protein sequence ID" value="QUE51781.1"/>
    <property type="molecule type" value="Genomic_DNA"/>
</dbReference>
<dbReference type="KEGG" id="lamb:KBB96_02565"/>
<evidence type="ECO:0000313" key="3">
    <source>
        <dbReference type="Proteomes" id="UP000676169"/>
    </source>
</evidence>
<dbReference type="Pfam" id="PF05076">
    <property type="entry name" value="SUFU"/>
    <property type="match status" value="1"/>
</dbReference>
<dbReference type="RefSeq" id="WP_211631947.1">
    <property type="nucleotide sequence ID" value="NZ_CP073100.1"/>
</dbReference>
<reference evidence="2" key="1">
    <citation type="submission" date="2021-04" db="EMBL/GenBank/DDBJ databases">
        <title>Luteolibacter sp. 32A isolated from the skin of an Anderson's salamander (Ambystoma andersonii).</title>
        <authorList>
            <person name="Spergser J."/>
            <person name="Busse H.-J."/>
        </authorList>
    </citation>
    <scope>NUCLEOTIDE SEQUENCE</scope>
    <source>
        <strain evidence="2">32A</strain>
    </source>
</reference>
<evidence type="ECO:0000313" key="2">
    <source>
        <dbReference type="EMBL" id="QUE51781.1"/>
    </source>
</evidence>
<dbReference type="AlphaFoldDB" id="A0A975J0J3"/>
<dbReference type="Proteomes" id="UP000676169">
    <property type="component" value="Chromosome"/>
</dbReference>
<name>A0A975J0J3_9BACT</name>
<proteinExistence type="predicted"/>